<evidence type="ECO:0000256" key="1">
    <source>
        <dbReference type="SAM" id="MobiDB-lite"/>
    </source>
</evidence>
<dbReference type="Proteomes" id="UP000266305">
    <property type="component" value="Unassembled WGS sequence"/>
</dbReference>
<protein>
    <submittedName>
        <fullName evidence="2">Uncharacterized protein</fullName>
    </submittedName>
</protein>
<name>A0AAX1UFJ6_CERSP</name>
<dbReference type="EMBL" id="QWGP01000045">
    <property type="protein sequence ID" value="RHZ90821.1"/>
    <property type="molecule type" value="Genomic_DNA"/>
</dbReference>
<proteinExistence type="predicted"/>
<dbReference type="AlphaFoldDB" id="A0AAX1UFJ6"/>
<sequence length="95" mass="10575">MGQLRKKAQQLSRRARNGDRSAAQELLRHSVETGHGKLALHRFFLARAMGAEVRGDLARYCADLMTRIPSETVRKIAQAEAANARLYLQRGATDA</sequence>
<reference evidence="2 3" key="1">
    <citation type="submission" date="2018-08" db="EMBL/GenBank/DDBJ databases">
        <title>Draft genome sequence of Rhodobacter sphaeroides FY.</title>
        <authorList>
            <person name="Rayyan A."/>
            <person name="Meyer T.E."/>
            <person name="Kyndt J.A."/>
        </authorList>
    </citation>
    <scope>NUCLEOTIDE SEQUENCE [LARGE SCALE GENOMIC DNA]</scope>
    <source>
        <strain evidence="2 3">FY</strain>
    </source>
</reference>
<comment type="caution">
    <text evidence="2">The sequence shown here is derived from an EMBL/GenBank/DDBJ whole genome shotgun (WGS) entry which is preliminary data.</text>
</comment>
<feature type="region of interest" description="Disordered" evidence="1">
    <location>
        <begin position="1"/>
        <end position="28"/>
    </location>
</feature>
<evidence type="ECO:0000313" key="3">
    <source>
        <dbReference type="Proteomes" id="UP000266305"/>
    </source>
</evidence>
<dbReference type="RefSeq" id="WP_119001486.1">
    <property type="nucleotide sequence ID" value="NZ_CM125965.1"/>
</dbReference>
<evidence type="ECO:0000313" key="2">
    <source>
        <dbReference type="EMBL" id="RHZ90821.1"/>
    </source>
</evidence>
<accession>A0AAX1UFJ6</accession>
<gene>
    <name evidence="2" type="ORF">D1114_22050</name>
</gene>
<organism evidence="2 3">
    <name type="scientific">Cereibacter sphaeroides</name>
    <name type="common">Rhodobacter sphaeroides</name>
    <dbReference type="NCBI Taxonomy" id="1063"/>
    <lineage>
        <taxon>Bacteria</taxon>
        <taxon>Pseudomonadati</taxon>
        <taxon>Pseudomonadota</taxon>
        <taxon>Alphaproteobacteria</taxon>
        <taxon>Rhodobacterales</taxon>
        <taxon>Paracoccaceae</taxon>
        <taxon>Cereibacter</taxon>
    </lineage>
</organism>